<gene>
    <name evidence="3" type="ORF">SEMRO_790_G202840.1</name>
</gene>
<sequence>MYSTSSPSTTTHTTSTLSTKLARLNASPTSTMSTLDYYDEVPLFTPSPKLEQQQQQQQSQQAPPPDCLSASATASVTSSSTFFMDEDSSERSLRAQIESLRQQLAERDLTVNELQRQMQEDKRHHDKLQQRWDLFFSSSNNTTTTTPSSLMSDSSTRGDRRSNMGRGTSYRSAPYTGKTEDSMKTTTMTALEVQKLNDRMDQLEAEKEAALQKAIKLSVALADTRATVSTLESQLEESQRIIAAQNTSTGILLGFGRRTAPPPPPPIASKSSHGKKQKKKSSSRSTSPKPTTKATTTTTLPPVDQASSLGDIELNDDDDEPQQSNDTTAMASIVMTTDECHNDATPADDSAPLEIASERGVQSSQHGGVTTAQPSSERGTTSTGRGWGRFWASSTALTAATS</sequence>
<dbReference type="EMBL" id="CAICTM010000789">
    <property type="protein sequence ID" value="CAB9516540.1"/>
    <property type="molecule type" value="Genomic_DNA"/>
</dbReference>
<evidence type="ECO:0000313" key="3">
    <source>
        <dbReference type="EMBL" id="CAB9516540.1"/>
    </source>
</evidence>
<proteinExistence type="predicted"/>
<feature type="compositionally biased region" description="Low complexity" evidence="2">
    <location>
        <begin position="375"/>
        <end position="402"/>
    </location>
</feature>
<evidence type="ECO:0000256" key="1">
    <source>
        <dbReference type="SAM" id="Coils"/>
    </source>
</evidence>
<feature type="compositionally biased region" description="Low complexity" evidence="2">
    <location>
        <begin position="1"/>
        <end position="19"/>
    </location>
</feature>
<dbReference type="AlphaFoldDB" id="A0A9N8E9X5"/>
<organism evidence="3 4">
    <name type="scientific">Seminavis robusta</name>
    <dbReference type="NCBI Taxonomy" id="568900"/>
    <lineage>
        <taxon>Eukaryota</taxon>
        <taxon>Sar</taxon>
        <taxon>Stramenopiles</taxon>
        <taxon>Ochrophyta</taxon>
        <taxon>Bacillariophyta</taxon>
        <taxon>Bacillariophyceae</taxon>
        <taxon>Bacillariophycidae</taxon>
        <taxon>Naviculales</taxon>
        <taxon>Naviculaceae</taxon>
        <taxon>Seminavis</taxon>
    </lineage>
</organism>
<feature type="coiled-coil region" evidence="1">
    <location>
        <begin position="97"/>
        <end position="131"/>
    </location>
</feature>
<feature type="compositionally biased region" description="Polar residues" evidence="2">
    <location>
        <begin position="360"/>
        <end position="374"/>
    </location>
</feature>
<keyword evidence="4" id="KW-1185">Reference proteome</keyword>
<feature type="region of interest" description="Disordered" evidence="2">
    <location>
        <begin position="1"/>
        <end position="26"/>
    </location>
</feature>
<feature type="region of interest" description="Disordered" evidence="2">
    <location>
        <begin position="49"/>
        <end position="73"/>
    </location>
</feature>
<accession>A0A9N8E9X5</accession>
<feature type="compositionally biased region" description="Low complexity" evidence="2">
    <location>
        <begin position="52"/>
        <end position="61"/>
    </location>
</feature>
<evidence type="ECO:0000313" key="4">
    <source>
        <dbReference type="Proteomes" id="UP001153069"/>
    </source>
</evidence>
<comment type="caution">
    <text evidence="3">The sequence shown here is derived from an EMBL/GenBank/DDBJ whole genome shotgun (WGS) entry which is preliminary data.</text>
</comment>
<name>A0A9N8E9X5_9STRA</name>
<feature type="compositionally biased region" description="Low complexity" evidence="2">
    <location>
        <begin position="138"/>
        <end position="155"/>
    </location>
</feature>
<reference evidence="3" key="1">
    <citation type="submission" date="2020-06" db="EMBL/GenBank/DDBJ databases">
        <authorList>
            <consortium name="Plant Systems Biology data submission"/>
        </authorList>
    </citation>
    <scope>NUCLEOTIDE SEQUENCE</scope>
    <source>
        <strain evidence="3">D6</strain>
    </source>
</reference>
<keyword evidence="1" id="KW-0175">Coiled coil</keyword>
<feature type="region of interest" description="Disordered" evidence="2">
    <location>
        <begin position="253"/>
        <end position="402"/>
    </location>
</feature>
<dbReference type="Proteomes" id="UP001153069">
    <property type="component" value="Unassembled WGS sequence"/>
</dbReference>
<feature type="compositionally biased region" description="Low complexity" evidence="2">
    <location>
        <begin position="283"/>
        <end position="302"/>
    </location>
</feature>
<feature type="compositionally biased region" description="Basic residues" evidence="2">
    <location>
        <begin position="272"/>
        <end position="282"/>
    </location>
</feature>
<evidence type="ECO:0000256" key="2">
    <source>
        <dbReference type="SAM" id="MobiDB-lite"/>
    </source>
</evidence>
<protein>
    <submittedName>
        <fullName evidence="3">Uncharacterized protein</fullName>
    </submittedName>
</protein>
<feature type="coiled-coil region" evidence="1">
    <location>
        <begin position="186"/>
        <end position="241"/>
    </location>
</feature>
<feature type="region of interest" description="Disordered" evidence="2">
    <location>
        <begin position="138"/>
        <end position="181"/>
    </location>
</feature>